<dbReference type="GO" id="GO:0019843">
    <property type="term" value="F:rRNA binding"/>
    <property type="evidence" value="ECO:0007669"/>
    <property type="project" value="UniProtKB-UniRule"/>
</dbReference>
<dbReference type="Proteomes" id="UP000183120">
    <property type="component" value="Unassembled WGS sequence"/>
</dbReference>
<gene>
    <name evidence="4" type="primary">rplW</name>
    <name evidence="5" type="ORF">AUJ73_02435</name>
</gene>
<dbReference type="GO" id="GO:0005840">
    <property type="term" value="C:ribosome"/>
    <property type="evidence" value="ECO:0007669"/>
    <property type="project" value="UniProtKB-KW"/>
</dbReference>
<keyword evidence="4" id="KW-0694">RNA-binding</keyword>
<evidence type="ECO:0000256" key="3">
    <source>
        <dbReference type="ARBA" id="ARBA00023274"/>
    </source>
</evidence>
<dbReference type="Pfam" id="PF00276">
    <property type="entry name" value="Ribosomal_L23"/>
    <property type="match status" value="1"/>
</dbReference>
<keyword evidence="3 4" id="KW-0687">Ribonucleoprotein</keyword>
<comment type="function">
    <text evidence="4">One of the early assembly proteins it binds 23S rRNA. One of the proteins that surrounds the polypeptide exit tunnel on the outside of the ribosome. Forms the main docking site for trigger factor binding to the ribosome.</text>
</comment>
<evidence type="ECO:0000313" key="6">
    <source>
        <dbReference type="Proteomes" id="UP000183120"/>
    </source>
</evidence>
<dbReference type="EMBL" id="MNUY01000039">
    <property type="protein sequence ID" value="OIO14309.1"/>
    <property type="molecule type" value="Genomic_DNA"/>
</dbReference>
<keyword evidence="2 4" id="KW-0689">Ribosomal protein</keyword>
<evidence type="ECO:0000313" key="5">
    <source>
        <dbReference type="EMBL" id="OIO14309.1"/>
    </source>
</evidence>
<comment type="similarity">
    <text evidence="1 4">Belongs to the universal ribosomal protein uL23 family.</text>
</comment>
<dbReference type="Gene3D" id="3.30.70.330">
    <property type="match status" value="1"/>
</dbReference>
<dbReference type="GO" id="GO:0006412">
    <property type="term" value="P:translation"/>
    <property type="evidence" value="ECO:0007669"/>
    <property type="project" value="UniProtKB-UniRule"/>
</dbReference>
<comment type="caution">
    <text evidence="5">The sequence shown here is derived from an EMBL/GenBank/DDBJ whole genome shotgun (WGS) entry which is preliminary data.</text>
</comment>
<dbReference type="InterPro" id="IPR013025">
    <property type="entry name" value="Ribosomal_uL23-like"/>
</dbReference>
<organism evidence="5 6">
    <name type="scientific">Candidatus Gottesmanbacteria bacterium CG1_02_37_22</name>
    <dbReference type="NCBI Taxonomy" id="1805209"/>
    <lineage>
        <taxon>Bacteria</taxon>
        <taxon>Candidatus Gottesmaniibacteriota</taxon>
    </lineage>
</organism>
<protein>
    <recommendedName>
        <fullName evidence="4">Large ribosomal subunit protein uL23</fullName>
    </recommendedName>
</protein>
<keyword evidence="4" id="KW-0699">rRNA-binding</keyword>
<evidence type="ECO:0000256" key="4">
    <source>
        <dbReference type="HAMAP-Rule" id="MF_01369"/>
    </source>
</evidence>
<name>A0A1J4TUM5_9BACT</name>
<evidence type="ECO:0000256" key="2">
    <source>
        <dbReference type="ARBA" id="ARBA00022980"/>
    </source>
</evidence>
<accession>A0A1J4TUM5</accession>
<dbReference type="HAMAP" id="MF_01369_B">
    <property type="entry name" value="Ribosomal_uL23_B"/>
    <property type="match status" value="1"/>
</dbReference>
<dbReference type="GO" id="GO:0003735">
    <property type="term" value="F:structural constituent of ribosome"/>
    <property type="evidence" value="ECO:0007669"/>
    <property type="project" value="InterPro"/>
</dbReference>
<sequence>MTKYIIKKPVITEKSLDDAARGEFTFEVDKSCNKQQARKAIEEMFKVHVIKTTSVIIKGKYKKAGKKRINTKRPDKKKIRVKLKSGEKIDLFEVGQTK</sequence>
<dbReference type="AlphaFoldDB" id="A0A1J4TUM5"/>
<dbReference type="GO" id="GO:1990904">
    <property type="term" value="C:ribonucleoprotein complex"/>
    <property type="evidence" value="ECO:0007669"/>
    <property type="project" value="UniProtKB-KW"/>
</dbReference>
<comment type="subunit">
    <text evidence="4">Part of the 50S ribosomal subunit. Contacts protein L29, and trigger factor when it is bound to the ribosome.</text>
</comment>
<proteinExistence type="inferred from homology"/>
<evidence type="ECO:0000256" key="1">
    <source>
        <dbReference type="ARBA" id="ARBA00006700"/>
    </source>
</evidence>
<reference evidence="5 6" key="1">
    <citation type="journal article" date="2016" name="Environ. Microbiol.">
        <title>Genomic resolution of a cold subsurface aquifer community provides metabolic insights for novel microbes adapted to high CO concentrations.</title>
        <authorList>
            <person name="Probst A.J."/>
            <person name="Castelle C.J."/>
            <person name="Singh A."/>
            <person name="Brown C.T."/>
            <person name="Anantharaman K."/>
            <person name="Sharon I."/>
            <person name="Hug L.A."/>
            <person name="Burstein D."/>
            <person name="Emerson J.B."/>
            <person name="Thomas B.C."/>
            <person name="Banfield J.F."/>
        </authorList>
    </citation>
    <scope>NUCLEOTIDE SEQUENCE [LARGE SCALE GENOMIC DNA]</scope>
    <source>
        <strain evidence="5">CG1_02_37_22</strain>
    </source>
</reference>
<dbReference type="InterPro" id="IPR012678">
    <property type="entry name" value="Ribosomal_uL23/eL15/eS24_sf"/>
</dbReference>
<dbReference type="InterPro" id="IPR012677">
    <property type="entry name" value="Nucleotide-bd_a/b_plait_sf"/>
</dbReference>
<dbReference type="SUPFAM" id="SSF54189">
    <property type="entry name" value="Ribosomal proteins S24e, L23 and L15e"/>
    <property type="match status" value="1"/>
</dbReference>
<dbReference type="STRING" id="1805209.AUJ73_02435"/>